<evidence type="ECO:0000313" key="2">
    <source>
        <dbReference type="Proteomes" id="UP000054549"/>
    </source>
</evidence>
<dbReference type="AlphaFoldDB" id="A0A0C2XE17"/>
<reference evidence="1 2" key="1">
    <citation type="submission" date="2014-04" db="EMBL/GenBank/DDBJ databases">
        <title>Evolutionary Origins and Diversification of the Mycorrhizal Mutualists.</title>
        <authorList>
            <consortium name="DOE Joint Genome Institute"/>
            <consortium name="Mycorrhizal Genomics Consortium"/>
            <person name="Kohler A."/>
            <person name="Kuo A."/>
            <person name="Nagy L.G."/>
            <person name="Floudas D."/>
            <person name="Copeland A."/>
            <person name="Barry K.W."/>
            <person name="Cichocki N."/>
            <person name="Veneault-Fourrey C."/>
            <person name="LaButti K."/>
            <person name="Lindquist E.A."/>
            <person name="Lipzen A."/>
            <person name="Lundell T."/>
            <person name="Morin E."/>
            <person name="Murat C."/>
            <person name="Riley R."/>
            <person name="Ohm R."/>
            <person name="Sun H."/>
            <person name="Tunlid A."/>
            <person name="Henrissat B."/>
            <person name="Grigoriev I.V."/>
            <person name="Hibbett D.S."/>
            <person name="Martin F."/>
        </authorList>
    </citation>
    <scope>NUCLEOTIDE SEQUENCE [LARGE SCALE GENOMIC DNA]</scope>
    <source>
        <strain evidence="1 2">Koide BX008</strain>
    </source>
</reference>
<sequence>VQPHTFNSNPIQRLCPEILTEIFTFCLPDVPKNLWQLEHISSRNAPLVLCSVCSSWRSLAISTPRLWQTLHL</sequence>
<dbReference type="OrthoDB" id="3221235at2759"/>
<evidence type="ECO:0000313" key="1">
    <source>
        <dbReference type="EMBL" id="KIL67068.1"/>
    </source>
</evidence>
<organism evidence="1 2">
    <name type="scientific">Amanita muscaria (strain Koide BX008)</name>
    <dbReference type="NCBI Taxonomy" id="946122"/>
    <lineage>
        <taxon>Eukaryota</taxon>
        <taxon>Fungi</taxon>
        <taxon>Dikarya</taxon>
        <taxon>Basidiomycota</taxon>
        <taxon>Agaricomycotina</taxon>
        <taxon>Agaricomycetes</taxon>
        <taxon>Agaricomycetidae</taxon>
        <taxon>Agaricales</taxon>
        <taxon>Pluteineae</taxon>
        <taxon>Amanitaceae</taxon>
        <taxon>Amanita</taxon>
    </lineage>
</organism>
<dbReference type="InParanoid" id="A0A0C2XE17"/>
<dbReference type="Proteomes" id="UP000054549">
    <property type="component" value="Unassembled WGS sequence"/>
</dbReference>
<name>A0A0C2XE17_AMAMK</name>
<dbReference type="Gene3D" id="1.20.1280.50">
    <property type="match status" value="1"/>
</dbReference>
<gene>
    <name evidence="1" type="ORF">M378DRAFT_53677</name>
</gene>
<dbReference type="EMBL" id="KN818233">
    <property type="protein sequence ID" value="KIL67068.1"/>
    <property type="molecule type" value="Genomic_DNA"/>
</dbReference>
<proteinExistence type="predicted"/>
<feature type="non-terminal residue" evidence="1">
    <location>
        <position position="72"/>
    </location>
</feature>
<protein>
    <submittedName>
        <fullName evidence="1">Uncharacterized protein</fullName>
    </submittedName>
</protein>
<keyword evidence="2" id="KW-1185">Reference proteome</keyword>
<dbReference type="HOGENOM" id="CLU_018544_6_1_1"/>
<accession>A0A0C2XE17</accession>
<feature type="non-terminal residue" evidence="1">
    <location>
        <position position="1"/>
    </location>
</feature>